<evidence type="ECO:0000313" key="5">
    <source>
        <dbReference type="Proteomes" id="UP000235116"/>
    </source>
</evidence>
<keyword evidence="5" id="KW-1185">Reference proteome</keyword>
<name>A0A2K9LL97_9GAMM</name>
<feature type="signal peptide" evidence="3">
    <location>
        <begin position="1"/>
        <end position="19"/>
    </location>
</feature>
<keyword evidence="2" id="KW-1133">Transmembrane helix</keyword>
<dbReference type="RefSeq" id="WP_101894409.1">
    <property type="nucleotide sequence ID" value="NZ_CP022684.1"/>
</dbReference>
<keyword evidence="3" id="KW-0732">Signal</keyword>
<evidence type="ECO:0000256" key="2">
    <source>
        <dbReference type="SAM" id="Phobius"/>
    </source>
</evidence>
<organism evidence="4 5">
    <name type="scientific">Ketobacter alkanivorans</name>
    <dbReference type="NCBI Taxonomy" id="1917421"/>
    <lineage>
        <taxon>Bacteria</taxon>
        <taxon>Pseudomonadati</taxon>
        <taxon>Pseudomonadota</taxon>
        <taxon>Gammaproteobacteria</taxon>
        <taxon>Pseudomonadales</taxon>
        <taxon>Ketobacteraceae</taxon>
        <taxon>Ketobacter</taxon>
    </lineage>
</organism>
<dbReference type="EMBL" id="CP022684">
    <property type="protein sequence ID" value="AUM13030.1"/>
    <property type="molecule type" value="Genomic_DNA"/>
</dbReference>
<keyword evidence="2" id="KW-0472">Membrane</keyword>
<evidence type="ECO:0000256" key="3">
    <source>
        <dbReference type="SAM" id="SignalP"/>
    </source>
</evidence>
<accession>A0A2K9LL97</accession>
<proteinExistence type="predicted"/>
<protein>
    <submittedName>
        <fullName evidence="4">Uncharacterized protein</fullName>
    </submittedName>
</protein>
<dbReference type="AlphaFoldDB" id="A0A2K9LL97"/>
<evidence type="ECO:0000256" key="1">
    <source>
        <dbReference type="SAM" id="MobiDB-lite"/>
    </source>
</evidence>
<reference evidence="5" key="1">
    <citation type="submission" date="2017-08" db="EMBL/GenBank/DDBJ databases">
        <title>Direct submision.</title>
        <authorList>
            <person name="Kim S.-J."/>
            <person name="Rhee S.-K."/>
        </authorList>
    </citation>
    <scope>NUCLEOTIDE SEQUENCE [LARGE SCALE GENOMIC DNA]</scope>
    <source>
        <strain evidence="5">GI5</strain>
    </source>
</reference>
<gene>
    <name evidence="4" type="ORF">Kalk_11610</name>
</gene>
<feature type="region of interest" description="Disordered" evidence="1">
    <location>
        <begin position="130"/>
        <end position="151"/>
    </location>
</feature>
<dbReference type="KEGG" id="kak:Kalk_11610"/>
<evidence type="ECO:0000313" key="4">
    <source>
        <dbReference type="EMBL" id="AUM13030.1"/>
    </source>
</evidence>
<feature type="chain" id="PRO_5014940603" evidence="3">
    <location>
        <begin position="20"/>
        <end position="151"/>
    </location>
</feature>
<keyword evidence="2" id="KW-0812">Transmembrane</keyword>
<feature type="transmembrane region" description="Helical" evidence="2">
    <location>
        <begin position="38"/>
        <end position="61"/>
    </location>
</feature>
<sequence>MRTLACLIYFIALSPNAFAQATSSDQDIAAFFTHSTPMAVSFILSVTAIKITAFVIGYLIVKLGHDTLIKGVTGDIDFGLEGKGIKTRLKAGSPGAFFVLAGAAIILWGLFVSKPLNISVKPATISQSSVAEPLQQDSKPVPPGSLRTLPE</sequence>
<dbReference type="Proteomes" id="UP000235116">
    <property type="component" value="Chromosome"/>
</dbReference>
<feature type="transmembrane region" description="Helical" evidence="2">
    <location>
        <begin position="91"/>
        <end position="111"/>
    </location>
</feature>